<organism evidence="1 2">
    <name type="scientific">Seiridium cardinale</name>
    <dbReference type="NCBI Taxonomy" id="138064"/>
    <lineage>
        <taxon>Eukaryota</taxon>
        <taxon>Fungi</taxon>
        <taxon>Dikarya</taxon>
        <taxon>Ascomycota</taxon>
        <taxon>Pezizomycotina</taxon>
        <taxon>Sordariomycetes</taxon>
        <taxon>Xylariomycetidae</taxon>
        <taxon>Amphisphaeriales</taxon>
        <taxon>Sporocadaceae</taxon>
        <taxon>Seiridium</taxon>
    </lineage>
</organism>
<comment type="caution">
    <text evidence="1">The sequence shown here is derived from an EMBL/GenBank/DDBJ whole genome shotgun (WGS) entry which is preliminary data.</text>
</comment>
<dbReference type="Proteomes" id="UP001465668">
    <property type="component" value="Unassembled WGS sequence"/>
</dbReference>
<protein>
    <submittedName>
        <fullName evidence="1">Peptidase S8/S53 domain-containing protein</fullName>
    </submittedName>
</protein>
<gene>
    <name evidence="1" type="ORF">SCAR479_06123</name>
</gene>
<name>A0ABR2XU06_9PEZI</name>
<dbReference type="EMBL" id="JARVKM010000023">
    <property type="protein sequence ID" value="KAK9777055.1"/>
    <property type="molecule type" value="Genomic_DNA"/>
</dbReference>
<sequence>MSRFLRAAEVPALVPCLKPAATYEIDHWWPMYGKATVAELDEIDFARDALSRISIIAADLGARKKSCVAGCLAAKLWIARKSLDSSDAKSAEQVNSLTSLTWPEPSDPQHPILRSVLRQDWYRSSQEAENRVRDGVLEFANESSLVREGYFKKLDQFSKRAMVVADQASKTRTKTAVPDADDYPPHVNSSLYSVIQAHSLCTCTPGHGHVQARHHRRRRLTSETVKVDGCVAFDMLLSASPTAWDYWQDVQMRVSMCVIVLGAMFFGTTISPTEG</sequence>
<proteinExistence type="predicted"/>
<accession>A0ABR2XU06</accession>
<reference evidence="1 2" key="1">
    <citation type="submission" date="2024-02" db="EMBL/GenBank/DDBJ databases">
        <title>First draft genome assembly of two strains of Seiridium cardinale.</title>
        <authorList>
            <person name="Emiliani G."/>
            <person name="Scali E."/>
        </authorList>
    </citation>
    <scope>NUCLEOTIDE SEQUENCE [LARGE SCALE GENOMIC DNA]</scope>
    <source>
        <strain evidence="1 2">BM-138-000479</strain>
    </source>
</reference>
<keyword evidence="2" id="KW-1185">Reference proteome</keyword>
<evidence type="ECO:0000313" key="2">
    <source>
        <dbReference type="Proteomes" id="UP001465668"/>
    </source>
</evidence>
<evidence type="ECO:0000313" key="1">
    <source>
        <dbReference type="EMBL" id="KAK9777055.1"/>
    </source>
</evidence>